<reference evidence="3 4" key="1">
    <citation type="submission" date="2012-11" db="EMBL/GenBank/DDBJ databases">
        <title>Whole genome sequence of Gluconacetobacter xylinus NBRC 13693.</title>
        <authorList>
            <person name="Azuma Y."/>
            <person name="Higashiura N."/>
            <person name="Hirakawa H."/>
            <person name="Matsushita K."/>
        </authorList>
    </citation>
    <scope>NUCLEOTIDE SEQUENCE [LARGE SCALE GENOMIC DNA]</scope>
    <source>
        <strain evidence="3 4">NBRC 13693</strain>
    </source>
</reference>
<sequence length="140" mass="15130">MNELEIKLAAAKNRRHDVLKALDEVGVKQRKAGALLERLKAEKESLSGAQEQVNNIRLDTMEAGETTVYLPAELSRQYERVKEIDSLLAAATKRAQSLSGERAVTDAAMQDADESHPQRSRGYPVGRAGGRMGAGSVAVG</sequence>
<evidence type="ECO:0000256" key="1">
    <source>
        <dbReference type="SAM" id="Coils"/>
    </source>
</evidence>
<evidence type="ECO:0000256" key="2">
    <source>
        <dbReference type="SAM" id="MobiDB-lite"/>
    </source>
</evidence>
<evidence type="ECO:0000313" key="4">
    <source>
        <dbReference type="Proteomes" id="UP000032683"/>
    </source>
</evidence>
<name>A0A0D6QCL5_KOMXY</name>
<proteinExistence type="predicted"/>
<evidence type="ECO:0000313" key="3">
    <source>
        <dbReference type="EMBL" id="GAO01094.1"/>
    </source>
</evidence>
<organism evidence="3 4">
    <name type="scientific">Komagataeibacter xylinus NBRC 13693</name>
    <dbReference type="NCBI Taxonomy" id="1234668"/>
    <lineage>
        <taxon>Bacteria</taxon>
        <taxon>Pseudomonadati</taxon>
        <taxon>Pseudomonadota</taxon>
        <taxon>Alphaproteobacteria</taxon>
        <taxon>Acetobacterales</taxon>
        <taxon>Acetobacteraceae</taxon>
        <taxon>Komagataeibacter</taxon>
    </lineage>
</organism>
<dbReference type="Proteomes" id="UP000032683">
    <property type="component" value="Unassembled WGS sequence"/>
</dbReference>
<comment type="caution">
    <text evidence="3">The sequence shown here is derived from an EMBL/GenBank/DDBJ whole genome shotgun (WGS) entry which is preliminary data.</text>
</comment>
<dbReference type="RefSeq" id="WP_048857241.1">
    <property type="nucleotide sequence ID" value="NZ_BANJ01000118.1"/>
</dbReference>
<dbReference type="EMBL" id="BANJ01000118">
    <property type="protein sequence ID" value="GAO01094.1"/>
    <property type="molecule type" value="Genomic_DNA"/>
</dbReference>
<keyword evidence="1" id="KW-0175">Coiled coil</keyword>
<gene>
    <name evidence="3" type="ORF">Gxy13693_119_002</name>
</gene>
<dbReference type="AlphaFoldDB" id="A0A0D6QCL5"/>
<feature type="region of interest" description="Disordered" evidence="2">
    <location>
        <begin position="95"/>
        <end position="140"/>
    </location>
</feature>
<feature type="coiled-coil region" evidence="1">
    <location>
        <begin position="1"/>
        <end position="59"/>
    </location>
</feature>
<protein>
    <submittedName>
        <fullName evidence="3">Uncharacterized protein</fullName>
    </submittedName>
</protein>
<accession>A0A0D6QCL5</accession>